<dbReference type="AlphaFoldDB" id="A0A2T1EFW1"/>
<reference evidence="2" key="1">
    <citation type="submission" date="2018-02" db="EMBL/GenBank/DDBJ databases">
        <authorList>
            <person name="Moore K."/>
            <person name="Momper L."/>
        </authorList>
    </citation>
    <scope>NUCLEOTIDE SEQUENCE [LARGE SCALE GENOMIC DNA]</scope>
    <source>
        <strain evidence="2">ULC18</strain>
    </source>
</reference>
<dbReference type="RefSeq" id="WP_106255623.1">
    <property type="nucleotide sequence ID" value="NZ_CAWNSW010000029.1"/>
</dbReference>
<protein>
    <submittedName>
        <fullName evidence="1">Uncharacterized protein</fullName>
    </submittedName>
</protein>
<gene>
    <name evidence="1" type="ORF">C7B82_07135</name>
</gene>
<accession>A0A2T1EFW1</accession>
<keyword evidence="2" id="KW-1185">Reference proteome</keyword>
<organism evidence="1 2">
    <name type="scientific">Stenomitos frigidus ULC18</name>
    <dbReference type="NCBI Taxonomy" id="2107698"/>
    <lineage>
        <taxon>Bacteria</taxon>
        <taxon>Bacillati</taxon>
        <taxon>Cyanobacteriota</taxon>
        <taxon>Cyanophyceae</taxon>
        <taxon>Leptolyngbyales</taxon>
        <taxon>Leptolyngbyaceae</taxon>
        <taxon>Stenomitos</taxon>
    </lineage>
</organism>
<evidence type="ECO:0000313" key="2">
    <source>
        <dbReference type="Proteomes" id="UP000239576"/>
    </source>
</evidence>
<reference evidence="1 2" key="2">
    <citation type="submission" date="2018-03" db="EMBL/GenBank/DDBJ databases">
        <title>The ancient ancestry and fast evolution of plastids.</title>
        <authorList>
            <person name="Moore K.R."/>
            <person name="Magnabosco C."/>
            <person name="Momper L."/>
            <person name="Gold D.A."/>
            <person name="Bosak T."/>
            <person name="Fournier G.P."/>
        </authorList>
    </citation>
    <scope>NUCLEOTIDE SEQUENCE [LARGE SCALE GENOMIC DNA]</scope>
    <source>
        <strain evidence="1 2">ULC18</strain>
    </source>
</reference>
<dbReference type="Proteomes" id="UP000239576">
    <property type="component" value="Unassembled WGS sequence"/>
</dbReference>
<proteinExistence type="predicted"/>
<name>A0A2T1EFW1_9CYAN</name>
<sequence>METKFVEPRVVSIRHDGREVVRIVDGVVYGVMVSKSPSLLEICWDDQLVYALRDGVVEVNQIRLRFESLVITEVVPQAQAVGA</sequence>
<evidence type="ECO:0000313" key="1">
    <source>
        <dbReference type="EMBL" id="PSB31591.1"/>
    </source>
</evidence>
<dbReference type="EMBL" id="PVWK01000034">
    <property type="protein sequence ID" value="PSB31591.1"/>
    <property type="molecule type" value="Genomic_DNA"/>
</dbReference>
<comment type="caution">
    <text evidence="1">The sequence shown here is derived from an EMBL/GenBank/DDBJ whole genome shotgun (WGS) entry which is preliminary data.</text>
</comment>